<dbReference type="InterPro" id="IPR036872">
    <property type="entry name" value="CH_dom_sf"/>
</dbReference>
<accession>A0A210QW83</accession>
<proteinExistence type="inferred from homology"/>
<comment type="caution">
    <text evidence="3">The sequence shown here is derived from an EMBL/GenBank/DDBJ whole genome shotgun (WGS) entry which is preliminary data.</text>
</comment>
<dbReference type="SUPFAM" id="SSF47576">
    <property type="entry name" value="Calponin-homology domain, CH-domain"/>
    <property type="match status" value="1"/>
</dbReference>
<protein>
    <submittedName>
        <fullName evidence="3">Myophilin</fullName>
    </submittedName>
</protein>
<dbReference type="Pfam" id="PF00307">
    <property type="entry name" value="CH"/>
    <property type="match status" value="1"/>
</dbReference>
<evidence type="ECO:0000256" key="1">
    <source>
        <dbReference type="ARBA" id="ARBA00009631"/>
    </source>
</evidence>
<sequence>MAHYRAPKSGLAREAQAKIDATFDCREAQKCLEWIQTLTGMDLKIECHEDKKLMMNFFYNVLKDGTVLCRFMDTLMPDDRKLDFSTKAFQPTNTVAFASARSRERIGIFLEKVREYGITCTSSFQTDYLYEKTNLVQVCTCIRAIGIQAQTREDYSGPYIWPKKAKENKREFTQEQLQASKQTISLQYGTNIGASQAGLSFGKQRMIID</sequence>
<gene>
    <name evidence="3" type="ORF">KP79_PYT06708</name>
</gene>
<dbReference type="SMART" id="SM00033">
    <property type="entry name" value="CH"/>
    <property type="match status" value="1"/>
</dbReference>
<dbReference type="STRING" id="6573.A0A210QW83"/>
<dbReference type="PROSITE" id="PS50021">
    <property type="entry name" value="CH"/>
    <property type="match status" value="1"/>
</dbReference>
<dbReference type="Proteomes" id="UP000242188">
    <property type="component" value="Unassembled WGS sequence"/>
</dbReference>
<dbReference type="InterPro" id="IPR003096">
    <property type="entry name" value="SM22_calponin"/>
</dbReference>
<dbReference type="InterPro" id="IPR050606">
    <property type="entry name" value="Calponin-like"/>
</dbReference>
<dbReference type="PANTHER" id="PTHR47385:SF14">
    <property type="entry name" value="TRANSGELIN"/>
    <property type="match status" value="1"/>
</dbReference>
<evidence type="ECO:0000313" key="3">
    <source>
        <dbReference type="EMBL" id="OWF52964.1"/>
    </source>
</evidence>
<name>A0A210QW83_MIZYE</name>
<feature type="domain" description="Calponin-homology (CH)" evidence="2">
    <location>
        <begin position="25"/>
        <end position="149"/>
    </location>
</feature>
<dbReference type="PANTHER" id="PTHR47385">
    <property type="entry name" value="CALPONIN"/>
    <property type="match status" value="1"/>
</dbReference>
<reference evidence="3 4" key="1">
    <citation type="journal article" date="2017" name="Nat. Ecol. Evol.">
        <title>Scallop genome provides insights into evolution of bilaterian karyotype and development.</title>
        <authorList>
            <person name="Wang S."/>
            <person name="Zhang J."/>
            <person name="Jiao W."/>
            <person name="Li J."/>
            <person name="Xun X."/>
            <person name="Sun Y."/>
            <person name="Guo X."/>
            <person name="Huan P."/>
            <person name="Dong B."/>
            <person name="Zhang L."/>
            <person name="Hu X."/>
            <person name="Sun X."/>
            <person name="Wang J."/>
            <person name="Zhao C."/>
            <person name="Wang Y."/>
            <person name="Wang D."/>
            <person name="Huang X."/>
            <person name="Wang R."/>
            <person name="Lv J."/>
            <person name="Li Y."/>
            <person name="Zhang Z."/>
            <person name="Liu B."/>
            <person name="Lu W."/>
            <person name="Hui Y."/>
            <person name="Liang J."/>
            <person name="Zhou Z."/>
            <person name="Hou R."/>
            <person name="Li X."/>
            <person name="Liu Y."/>
            <person name="Li H."/>
            <person name="Ning X."/>
            <person name="Lin Y."/>
            <person name="Zhao L."/>
            <person name="Xing Q."/>
            <person name="Dou J."/>
            <person name="Li Y."/>
            <person name="Mao J."/>
            <person name="Guo H."/>
            <person name="Dou H."/>
            <person name="Li T."/>
            <person name="Mu C."/>
            <person name="Jiang W."/>
            <person name="Fu Q."/>
            <person name="Fu X."/>
            <person name="Miao Y."/>
            <person name="Liu J."/>
            <person name="Yu Q."/>
            <person name="Li R."/>
            <person name="Liao H."/>
            <person name="Li X."/>
            <person name="Kong Y."/>
            <person name="Jiang Z."/>
            <person name="Chourrout D."/>
            <person name="Li R."/>
            <person name="Bao Z."/>
        </authorList>
    </citation>
    <scope>NUCLEOTIDE SEQUENCE [LARGE SCALE GENOMIC DNA]</scope>
    <source>
        <strain evidence="3 4">PY_sf001</strain>
    </source>
</reference>
<dbReference type="GO" id="GO:0007015">
    <property type="term" value="P:actin filament organization"/>
    <property type="evidence" value="ECO:0007669"/>
    <property type="project" value="TreeGrafter"/>
</dbReference>
<organism evidence="3 4">
    <name type="scientific">Mizuhopecten yessoensis</name>
    <name type="common">Japanese scallop</name>
    <name type="synonym">Patinopecten yessoensis</name>
    <dbReference type="NCBI Taxonomy" id="6573"/>
    <lineage>
        <taxon>Eukaryota</taxon>
        <taxon>Metazoa</taxon>
        <taxon>Spiralia</taxon>
        <taxon>Lophotrochozoa</taxon>
        <taxon>Mollusca</taxon>
        <taxon>Bivalvia</taxon>
        <taxon>Autobranchia</taxon>
        <taxon>Pteriomorphia</taxon>
        <taxon>Pectinida</taxon>
        <taxon>Pectinoidea</taxon>
        <taxon>Pectinidae</taxon>
        <taxon>Mizuhopecten</taxon>
    </lineage>
</organism>
<dbReference type="Gene3D" id="1.10.418.10">
    <property type="entry name" value="Calponin-like domain"/>
    <property type="match status" value="1"/>
</dbReference>
<evidence type="ECO:0000313" key="4">
    <source>
        <dbReference type="Proteomes" id="UP000242188"/>
    </source>
</evidence>
<dbReference type="PRINTS" id="PR00888">
    <property type="entry name" value="SM22CALPONIN"/>
</dbReference>
<dbReference type="InterPro" id="IPR000557">
    <property type="entry name" value="Calponin_repeat"/>
</dbReference>
<keyword evidence="4" id="KW-1185">Reference proteome</keyword>
<dbReference type="GO" id="GO:0051015">
    <property type="term" value="F:actin filament binding"/>
    <property type="evidence" value="ECO:0007669"/>
    <property type="project" value="TreeGrafter"/>
</dbReference>
<dbReference type="EMBL" id="NEDP02001568">
    <property type="protein sequence ID" value="OWF52964.1"/>
    <property type="molecule type" value="Genomic_DNA"/>
</dbReference>
<evidence type="ECO:0000259" key="2">
    <source>
        <dbReference type="PROSITE" id="PS50021"/>
    </source>
</evidence>
<dbReference type="Pfam" id="PF00402">
    <property type="entry name" value="Calponin"/>
    <property type="match status" value="1"/>
</dbReference>
<comment type="similarity">
    <text evidence="1">Belongs to the calponin family.</text>
</comment>
<dbReference type="InterPro" id="IPR001715">
    <property type="entry name" value="CH_dom"/>
</dbReference>
<dbReference type="PROSITE" id="PS51122">
    <property type="entry name" value="CALPONIN_2"/>
    <property type="match status" value="1"/>
</dbReference>
<dbReference type="GO" id="GO:0015629">
    <property type="term" value="C:actin cytoskeleton"/>
    <property type="evidence" value="ECO:0007669"/>
    <property type="project" value="TreeGrafter"/>
</dbReference>
<dbReference type="AlphaFoldDB" id="A0A210QW83"/>
<dbReference type="OrthoDB" id="21595at2759"/>